<accession>A0A5C3QW78</accession>
<dbReference type="Proteomes" id="UP000305067">
    <property type="component" value="Unassembled WGS sequence"/>
</dbReference>
<evidence type="ECO:0000313" key="3">
    <source>
        <dbReference type="Proteomes" id="UP000305067"/>
    </source>
</evidence>
<proteinExistence type="predicted"/>
<evidence type="ECO:0008006" key="4">
    <source>
        <dbReference type="Google" id="ProtNLM"/>
    </source>
</evidence>
<organism evidence="2 3">
    <name type="scientific">Pterulicium gracile</name>
    <dbReference type="NCBI Taxonomy" id="1884261"/>
    <lineage>
        <taxon>Eukaryota</taxon>
        <taxon>Fungi</taxon>
        <taxon>Dikarya</taxon>
        <taxon>Basidiomycota</taxon>
        <taxon>Agaricomycotina</taxon>
        <taxon>Agaricomycetes</taxon>
        <taxon>Agaricomycetidae</taxon>
        <taxon>Agaricales</taxon>
        <taxon>Pleurotineae</taxon>
        <taxon>Pterulaceae</taxon>
        <taxon>Pterulicium</taxon>
    </lineage>
</organism>
<feature type="region of interest" description="Disordered" evidence="1">
    <location>
        <begin position="470"/>
        <end position="515"/>
    </location>
</feature>
<protein>
    <recommendedName>
        <fullName evidence="4">F-box domain-containing protein</fullName>
    </recommendedName>
</protein>
<dbReference type="EMBL" id="ML178817">
    <property type="protein sequence ID" value="TFL05050.1"/>
    <property type="molecule type" value="Genomic_DNA"/>
</dbReference>
<reference evidence="2 3" key="1">
    <citation type="journal article" date="2019" name="Nat. Ecol. Evol.">
        <title>Megaphylogeny resolves global patterns of mushroom evolution.</title>
        <authorList>
            <person name="Varga T."/>
            <person name="Krizsan K."/>
            <person name="Foldi C."/>
            <person name="Dima B."/>
            <person name="Sanchez-Garcia M."/>
            <person name="Sanchez-Ramirez S."/>
            <person name="Szollosi G.J."/>
            <person name="Szarkandi J.G."/>
            <person name="Papp V."/>
            <person name="Albert L."/>
            <person name="Andreopoulos W."/>
            <person name="Angelini C."/>
            <person name="Antonin V."/>
            <person name="Barry K.W."/>
            <person name="Bougher N.L."/>
            <person name="Buchanan P."/>
            <person name="Buyck B."/>
            <person name="Bense V."/>
            <person name="Catcheside P."/>
            <person name="Chovatia M."/>
            <person name="Cooper J."/>
            <person name="Damon W."/>
            <person name="Desjardin D."/>
            <person name="Finy P."/>
            <person name="Geml J."/>
            <person name="Haridas S."/>
            <person name="Hughes K."/>
            <person name="Justo A."/>
            <person name="Karasinski D."/>
            <person name="Kautmanova I."/>
            <person name="Kiss B."/>
            <person name="Kocsube S."/>
            <person name="Kotiranta H."/>
            <person name="LaButti K.M."/>
            <person name="Lechner B.E."/>
            <person name="Liimatainen K."/>
            <person name="Lipzen A."/>
            <person name="Lukacs Z."/>
            <person name="Mihaltcheva S."/>
            <person name="Morgado L.N."/>
            <person name="Niskanen T."/>
            <person name="Noordeloos M.E."/>
            <person name="Ohm R.A."/>
            <person name="Ortiz-Santana B."/>
            <person name="Ovrebo C."/>
            <person name="Racz N."/>
            <person name="Riley R."/>
            <person name="Savchenko A."/>
            <person name="Shiryaev A."/>
            <person name="Soop K."/>
            <person name="Spirin V."/>
            <person name="Szebenyi C."/>
            <person name="Tomsovsky M."/>
            <person name="Tulloss R.E."/>
            <person name="Uehling J."/>
            <person name="Grigoriev I.V."/>
            <person name="Vagvolgyi C."/>
            <person name="Papp T."/>
            <person name="Martin F.M."/>
            <person name="Miettinen O."/>
            <person name="Hibbett D.S."/>
            <person name="Nagy L.G."/>
        </authorList>
    </citation>
    <scope>NUCLEOTIDE SEQUENCE [LARGE SCALE GENOMIC DNA]</scope>
    <source>
        <strain evidence="2 3">CBS 309.79</strain>
    </source>
</reference>
<keyword evidence="3" id="KW-1185">Reference proteome</keyword>
<feature type="compositionally biased region" description="Basic and acidic residues" evidence="1">
    <location>
        <begin position="476"/>
        <end position="504"/>
    </location>
</feature>
<gene>
    <name evidence="2" type="ORF">BDV98DRAFT_601483</name>
</gene>
<evidence type="ECO:0000313" key="2">
    <source>
        <dbReference type="EMBL" id="TFL05050.1"/>
    </source>
</evidence>
<sequence>MPASTTTMTTTTTWNNSISDDVLYRIFELVAKTDTSTNEQDDASRSPWNLAAVSQEWRCICLNSPLLWTTISFRDHSCPCANTGDDLEEDADSEPALDVHVPCSPLGNLRCQLRLERSMDTPLDVRLSHHHSLARSSCAKSITETALAERRRWKTLALSGDAESLGMLETLLEPLATQPWEQLEELTYACDGEHGSFILPSAFDSSLLPRLRSVSLSFWKGRWSQTQQFPWHQLQDVTIRSHAGSMGALLRLLGKCTQVQKFQVSVLCFDDPEHNNNIARVAPEDIRLESLTHFDIGMNFLAAPLWQHIRAANVDSLVLTIGRRAIHDSFLELLTESAGNIRKLEINLHSAETDPSFLTYFTQLEVLTLRGRPVREYIDCSSFLLKLLPANVEGSSPRSRLARTGKLPLPNLGQLMIQDLSFDAEMLTQILRLRSRVGAREARGLLVELHSTKDEKALVKLYTAVPEASRSPSCHYTREEHSRVRGRRAGADNDGEGREFRDPTCSRSRSQRWFE</sequence>
<name>A0A5C3QW78_9AGAR</name>
<dbReference type="SUPFAM" id="SSF52047">
    <property type="entry name" value="RNI-like"/>
    <property type="match status" value="1"/>
</dbReference>
<evidence type="ECO:0000256" key="1">
    <source>
        <dbReference type="SAM" id="MobiDB-lite"/>
    </source>
</evidence>
<dbReference type="AlphaFoldDB" id="A0A5C3QW78"/>